<keyword evidence="8 14" id="KW-0963">Cytoplasm</keyword>
<dbReference type="GO" id="GO:0003723">
    <property type="term" value="F:RNA binding"/>
    <property type="evidence" value="ECO:0007669"/>
    <property type="project" value="UniProtKB-UniRule"/>
</dbReference>
<feature type="domain" description="RNase H type-2" evidence="18">
    <location>
        <begin position="71"/>
        <end position="255"/>
    </location>
</feature>
<keyword evidence="17" id="KW-0175">Coiled coil</keyword>
<dbReference type="HAMAP" id="MF_00052_B">
    <property type="entry name" value="RNase_HII_B"/>
    <property type="match status" value="1"/>
</dbReference>
<dbReference type="OrthoDB" id="9803420at2"/>
<evidence type="ECO:0000256" key="13">
    <source>
        <dbReference type="ARBA" id="ARBA00023211"/>
    </source>
</evidence>
<evidence type="ECO:0000256" key="17">
    <source>
        <dbReference type="SAM" id="Coils"/>
    </source>
</evidence>
<dbReference type="Gene3D" id="3.30.420.10">
    <property type="entry name" value="Ribonuclease H-like superfamily/Ribonuclease H"/>
    <property type="match status" value="1"/>
</dbReference>
<dbReference type="InterPro" id="IPR024567">
    <property type="entry name" value="RNase_HII/HIII_dom"/>
</dbReference>
<comment type="subcellular location">
    <subcellularLocation>
        <location evidence="4 14">Cytoplasm</location>
    </subcellularLocation>
</comment>
<evidence type="ECO:0000256" key="6">
    <source>
        <dbReference type="ARBA" id="ARBA00012180"/>
    </source>
</evidence>
<dbReference type="RefSeq" id="WP_120784336.1">
    <property type="nucleotide sequence ID" value="NZ_CP032626.1"/>
</dbReference>
<protein>
    <recommendedName>
        <fullName evidence="7 14">Ribonuclease HII</fullName>
        <shortName evidence="14">RNase HII</shortName>
        <ecNumber evidence="6 14">3.1.26.4</ecNumber>
    </recommendedName>
</protein>
<dbReference type="NCBIfam" id="NF000594">
    <property type="entry name" value="PRK00015.1-1"/>
    <property type="match status" value="1"/>
</dbReference>
<dbReference type="AlphaFoldDB" id="A0A387ASF8"/>
<evidence type="ECO:0000256" key="1">
    <source>
        <dbReference type="ARBA" id="ARBA00000077"/>
    </source>
</evidence>
<dbReference type="InterPro" id="IPR036397">
    <property type="entry name" value="RNaseH_sf"/>
</dbReference>
<keyword evidence="11 14" id="KW-0255">Endonuclease</keyword>
<dbReference type="NCBIfam" id="NF000595">
    <property type="entry name" value="PRK00015.1-3"/>
    <property type="match status" value="1"/>
</dbReference>
<dbReference type="InterPro" id="IPR022898">
    <property type="entry name" value="RNase_HII"/>
</dbReference>
<evidence type="ECO:0000256" key="5">
    <source>
        <dbReference type="ARBA" id="ARBA00007383"/>
    </source>
</evidence>
<name>A0A387ASF8_9LACO</name>
<dbReference type="CDD" id="cd07182">
    <property type="entry name" value="RNase_HII_bacteria_HII_like"/>
    <property type="match status" value="1"/>
</dbReference>
<gene>
    <name evidence="14" type="primary">rnhB</name>
    <name evidence="19" type="ORF">D7I45_03305</name>
</gene>
<feature type="binding site" evidence="14 15">
    <location>
        <position position="77"/>
    </location>
    <ligand>
        <name>a divalent metal cation</name>
        <dbReference type="ChEBI" id="CHEBI:60240"/>
    </ligand>
</feature>
<keyword evidence="10 14" id="KW-0479">Metal-binding</keyword>
<comment type="similarity">
    <text evidence="5 14 16">Belongs to the RNase HII family.</text>
</comment>
<dbReference type="EMBL" id="CP032626">
    <property type="protein sequence ID" value="AYF92568.1"/>
    <property type="molecule type" value="Genomic_DNA"/>
</dbReference>
<feature type="binding site" evidence="14 15">
    <location>
        <position position="169"/>
    </location>
    <ligand>
        <name>a divalent metal cation</name>
        <dbReference type="ChEBI" id="CHEBI:60240"/>
    </ligand>
</feature>
<sequence length="255" mass="29122">MSESIKDIKESFKKVNSLDDSLFTKYEDDARKGVQQLLKRKTREIKKCQQEKKDFQKRLQYEHRFWKNGVNYIAGIDEVGRGPLAGPVVTAAVILPHDFNLYEVNDSKQLSPHKRLELSKKIKENCIEYHIGIADNKLIDDINIYEATKLAMKDAVLGLSNTPDQIIVDAMDIDVNIPQLKLIKGDAKSASVSAASILAKVYRDNLMDEYAKQYPEYDFEHNAGYGTKKHLDALNKYGATPIHRKSFKPVCDFLR</sequence>
<evidence type="ECO:0000256" key="15">
    <source>
        <dbReference type="PROSITE-ProRule" id="PRU01319"/>
    </source>
</evidence>
<dbReference type="GO" id="GO:0043137">
    <property type="term" value="P:DNA replication, removal of RNA primer"/>
    <property type="evidence" value="ECO:0007669"/>
    <property type="project" value="TreeGrafter"/>
</dbReference>
<dbReference type="PANTHER" id="PTHR10954:SF18">
    <property type="entry name" value="RIBONUCLEASE HII"/>
    <property type="match status" value="1"/>
</dbReference>
<dbReference type="GO" id="GO:0006298">
    <property type="term" value="P:mismatch repair"/>
    <property type="evidence" value="ECO:0007669"/>
    <property type="project" value="TreeGrafter"/>
</dbReference>
<evidence type="ECO:0000256" key="3">
    <source>
        <dbReference type="ARBA" id="ARBA00004065"/>
    </source>
</evidence>
<feature type="coiled-coil region" evidence="17">
    <location>
        <begin position="31"/>
        <end position="58"/>
    </location>
</feature>
<evidence type="ECO:0000256" key="12">
    <source>
        <dbReference type="ARBA" id="ARBA00022801"/>
    </source>
</evidence>
<organism evidence="19 20">
    <name type="scientific">Apilactobacillus bombintestini</name>
    <dbReference type="NCBI Taxonomy" id="2419772"/>
    <lineage>
        <taxon>Bacteria</taxon>
        <taxon>Bacillati</taxon>
        <taxon>Bacillota</taxon>
        <taxon>Bacilli</taxon>
        <taxon>Lactobacillales</taxon>
        <taxon>Lactobacillaceae</taxon>
        <taxon>Apilactobacillus</taxon>
    </lineage>
</organism>
<evidence type="ECO:0000256" key="2">
    <source>
        <dbReference type="ARBA" id="ARBA00001946"/>
    </source>
</evidence>
<evidence type="ECO:0000256" key="7">
    <source>
        <dbReference type="ARBA" id="ARBA00019179"/>
    </source>
</evidence>
<keyword evidence="20" id="KW-1185">Reference proteome</keyword>
<evidence type="ECO:0000256" key="9">
    <source>
        <dbReference type="ARBA" id="ARBA00022722"/>
    </source>
</evidence>
<keyword evidence="12 14" id="KW-0378">Hydrolase</keyword>
<dbReference type="EC" id="3.1.26.4" evidence="6 14"/>
<dbReference type="GO" id="GO:0004523">
    <property type="term" value="F:RNA-DNA hybrid ribonuclease activity"/>
    <property type="evidence" value="ECO:0007669"/>
    <property type="project" value="UniProtKB-UniRule"/>
</dbReference>
<dbReference type="GO" id="GO:0005737">
    <property type="term" value="C:cytoplasm"/>
    <property type="evidence" value="ECO:0007669"/>
    <property type="project" value="UniProtKB-SubCell"/>
</dbReference>
<evidence type="ECO:0000256" key="16">
    <source>
        <dbReference type="RuleBase" id="RU003515"/>
    </source>
</evidence>
<comment type="cofactor">
    <cofactor evidence="14 15">
        <name>Mn(2+)</name>
        <dbReference type="ChEBI" id="CHEBI:29035"/>
    </cofactor>
    <cofactor evidence="14 15">
        <name>Mg(2+)</name>
        <dbReference type="ChEBI" id="CHEBI:18420"/>
    </cofactor>
    <text evidence="14 15">Manganese or magnesium. Binds 1 divalent metal ion per monomer in the absence of substrate. May bind a second metal ion after substrate binding.</text>
</comment>
<dbReference type="InterPro" id="IPR012337">
    <property type="entry name" value="RNaseH-like_sf"/>
</dbReference>
<keyword evidence="9 14" id="KW-0540">Nuclease</keyword>
<dbReference type="GO" id="GO:0032299">
    <property type="term" value="C:ribonuclease H2 complex"/>
    <property type="evidence" value="ECO:0007669"/>
    <property type="project" value="TreeGrafter"/>
</dbReference>
<reference evidence="19 20" key="1">
    <citation type="submission" date="2018-09" db="EMBL/GenBank/DDBJ databases">
        <title>Genome sequencing of strain BHWM-4.</title>
        <authorList>
            <person name="Heo J."/>
            <person name="Kim S.-J."/>
            <person name="Kwon S.-W."/>
        </authorList>
    </citation>
    <scope>NUCLEOTIDE SEQUENCE [LARGE SCALE GENOMIC DNA]</scope>
    <source>
        <strain evidence="19 20">BHWM-4</strain>
    </source>
</reference>
<dbReference type="FunFam" id="3.30.420.10:FF:000006">
    <property type="entry name" value="Ribonuclease HII"/>
    <property type="match status" value="1"/>
</dbReference>
<comment type="catalytic activity">
    <reaction evidence="1 14 15 16">
        <text>Endonucleolytic cleavage to 5'-phosphomonoester.</text>
        <dbReference type="EC" id="3.1.26.4"/>
    </reaction>
</comment>
<proteinExistence type="inferred from homology"/>
<comment type="function">
    <text evidence="3 14 16">Endonuclease that specifically degrades the RNA of RNA-DNA hybrids.</text>
</comment>
<keyword evidence="13 14" id="KW-0464">Manganese</keyword>
<feature type="binding site" evidence="14 15">
    <location>
        <position position="78"/>
    </location>
    <ligand>
        <name>a divalent metal cation</name>
        <dbReference type="ChEBI" id="CHEBI:60240"/>
    </ligand>
</feature>
<evidence type="ECO:0000256" key="4">
    <source>
        <dbReference type="ARBA" id="ARBA00004496"/>
    </source>
</evidence>
<dbReference type="Proteomes" id="UP000272003">
    <property type="component" value="Chromosome"/>
</dbReference>
<evidence type="ECO:0000256" key="11">
    <source>
        <dbReference type="ARBA" id="ARBA00022759"/>
    </source>
</evidence>
<evidence type="ECO:0000313" key="19">
    <source>
        <dbReference type="EMBL" id="AYF92568.1"/>
    </source>
</evidence>
<comment type="cofactor">
    <cofactor evidence="2">
        <name>Mg(2+)</name>
        <dbReference type="ChEBI" id="CHEBI:18420"/>
    </cofactor>
</comment>
<evidence type="ECO:0000256" key="14">
    <source>
        <dbReference type="HAMAP-Rule" id="MF_00052"/>
    </source>
</evidence>
<evidence type="ECO:0000259" key="18">
    <source>
        <dbReference type="PROSITE" id="PS51975"/>
    </source>
</evidence>
<dbReference type="SUPFAM" id="SSF53098">
    <property type="entry name" value="Ribonuclease H-like"/>
    <property type="match status" value="1"/>
</dbReference>
<evidence type="ECO:0000256" key="8">
    <source>
        <dbReference type="ARBA" id="ARBA00022490"/>
    </source>
</evidence>
<dbReference type="KEGG" id="abom:D7I45_03305"/>
<accession>A0A387ASF8</accession>
<dbReference type="PANTHER" id="PTHR10954">
    <property type="entry name" value="RIBONUCLEASE H2 SUBUNIT A"/>
    <property type="match status" value="1"/>
</dbReference>
<evidence type="ECO:0000256" key="10">
    <source>
        <dbReference type="ARBA" id="ARBA00022723"/>
    </source>
</evidence>
<dbReference type="PROSITE" id="PS51975">
    <property type="entry name" value="RNASE_H_2"/>
    <property type="match status" value="1"/>
</dbReference>
<evidence type="ECO:0000313" key="20">
    <source>
        <dbReference type="Proteomes" id="UP000272003"/>
    </source>
</evidence>
<dbReference type="GO" id="GO:0030145">
    <property type="term" value="F:manganese ion binding"/>
    <property type="evidence" value="ECO:0007669"/>
    <property type="project" value="UniProtKB-UniRule"/>
</dbReference>
<dbReference type="Pfam" id="PF01351">
    <property type="entry name" value="RNase_HII"/>
    <property type="match status" value="1"/>
</dbReference>
<dbReference type="InterPro" id="IPR001352">
    <property type="entry name" value="RNase_HII/HIII"/>
</dbReference>